<dbReference type="Proteomes" id="UP000199334">
    <property type="component" value="Unassembled WGS sequence"/>
</dbReference>
<dbReference type="STRING" id="237069.SAMN05216498_2846"/>
<protein>
    <submittedName>
        <fullName evidence="1">Uncharacterized protein</fullName>
    </submittedName>
</protein>
<dbReference type="OrthoDB" id="2974258at2"/>
<dbReference type="EMBL" id="FNIG01000007">
    <property type="protein sequence ID" value="SDN68730.1"/>
    <property type="molecule type" value="Genomic_DNA"/>
</dbReference>
<name>A0A1H0DEZ2_9BACI</name>
<evidence type="ECO:0000313" key="2">
    <source>
        <dbReference type="Proteomes" id="UP000199334"/>
    </source>
</evidence>
<keyword evidence="2" id="KW-1185">Reference proteome</keyword>
<gene>
    <name evidence="1" type="ORF">SAMN05216498_2846</name>
</gene>
<sequence>MDIYGKVFKKYVNNKLEVFYKHYKPDIELYHELIENSLKLGERQIIINSEIMLEIMYRAVEQDNIIMGIKMSENTDNEITSSISNVIKNIKTNKLEFIKLKELLNWSNTNDSIDISSVDIYFGEKLYTITVEGIFYCNHSECDFSDIFNSLIKESIEKKIL</sequence>
<organism evidence="1 2">
    <name type="scientific">Tenuibacillus multivorans</name>
    <dbReference type="NCBI Taxonomy" id="237069"/>
    <lineage>
        <taxon>Bacteria</taxon>
        <taxon>Bacillati</taxon>
        <taxon>Bacillota</taxon>
        <taxon>Bacilli</taxon>
        <taxon>Bacillales</taxon>
        <taxon>Bacillaceae</taxon>
        <taxon>Tenuibacillus</taxon>
    </lineage>
</organism>
<accession>A0A1H0DEZ2</accession>
<dbReference type="AlphaFoldDB" id="A0A1H0DEZ2"/>
<proteinExistence type="predicted"/>
<reference evidence="1 2" key="1">
    <citation type="submission" date="2016-10" db="EMBL/GenBank/DDBJ databases">
        <authorList>
            <person name="de Groot N.N."/>
        </authorList>
    </citation>
    <scope>NUCLEOTIDE SEQUENCE [LARGE SCALE GENOMIC DNA]</scope>
    <source>
        <strain evidence="1 2">CGMCC 1.3442</strain>
    </source>
</reference>
<dbReference type="RefSeq" id="WP_093857253.1">
    <property type="nucleotide sequence ID" value="NZ_BJVZ01000004.1"/>
</dbReference>
<evidence type="ECO:0000313" key="1">
    <source>
        <dbReference type="EMBL" id="SDN68730.1"/>
    </source>
</evidence>